<evidence type="ECO:0000256" key="5">
    <source>
        <dbReference type="SAM" id="Phobius"/>
    </source>
</evidence>
<dbReference type="OrthoDB" id="427213at2759"/>
<feature type="transmembrane region" description="Helical" evidence="5">
    <location>
        <begin position="304"/>
        <end position="324"/>
    </location>
</feature>
<keyword evidence="4 5" id="KW-0472">Membrane</keyword>
<keyword evidence="2 5" id="KW-0812">Transmembrane</keyword>
<evidence type="ECO:0000256" key="3">
    <source>
        <dbReference type="ARBA" id="ARBA00022989"/>
    </source>
</evidence>
<dbReference type="InterPro" id="IPR036513">
    <property type="entry name" value="STAS_dom_sf"/>
</dbReference>
<gene>
    <name evidence="7" type="ORF">BCR43DRAFT_536483</name>
</gene>
<dbReference type="OMA" id="WNENQDL"/>
<feature type="domain" description="STAS" evidence="6">
    <location>
        <begin position="460"/>
        <end position="587"/>
    </location>
</feature>
<dbReference type="Pfam" id="PF01740">
    <property type="entry name" value="STAS"/>
    <property type="match status" value="1"/>
</dbReference>
<dbReference type="GO" id="GO:0016020">
    <property type="term" value="C:membrane"/>
    <property type="evidence" value="ECO:0007669"/>
    <property type="project" value="UniProtKB-SubCell"/>
</dbReference>
<comment type="caution">
    <text evidence="7">The sequence shown here is derived from an EMBL/GenBank/DDBJ whole genome shotgun (WGS) entry which is preliminary data.</text>
</comment>
<dbReference type="EMBL" id="MCGN01000001">
    <property type="protein sequence ID" value="ORZ03755.1"/>
    <property type="molecule type" value="Genomic_DNA"/>
</dbReference>
<dbReference type="PANTHER" id="PTHR11814">
    <property type="entry name" value="SULFATE TRANSPORTER"/>
    <property type="match status" value="1"/>
</dbReference>
<evidence type="ECO:0000313" key="8">
    <source>
        <dbReference type="Proteomes" id="UP000242180"/>
    </source>
</evidence>
<evidence type="ECO:0000313" key="7">
    <source>
        <dbReference type="EMBL" id="ORZ03755.1"/>
    </source>
</evidence>
<accession>A0A1X2HVX2</accession>
<proteinExistence type="predicted"/>
<dbReference type="Pfam" id="PF00916">
    <property type="entry name" value="Sulfate_transp"/>
    <property type="match status" value="1"/>
</dbReference>
<dbReference type="InParanoid" id="A0A1X2HVX2"/>
<comment type="subcellular location">
    <subcellularLocation>
        <location evidence="1">Membrane</location>
        <topology evidence="1">Multi-pass membrane protein</topology>
    </subcellularLocation>
</comment>
<keyword evidence="8" id="KW-1185">Reference proteome</keyword>
<dbReference type="FunCoup" id="A0A1X2HVX2">
    <property type="interactions" value="24"/>
</dbReference>
<evidence type="ECO:0000256" key="4">
    <source>
        <dbReference type="ARBA" id="ARBA00023136"/>
    </source>
</evidence>
<keyword evidence="3 5" id="KW-1133">Transmembrane helix</keyword>
<dbReference type="Proteomes" id="UP000242180">
    <property type="component" value="Unassembled WGS sequence"/>
</dbReference>
<feature type="transmembrane region" description="Helical" evidence="5">
    <location>
        <begin position="128"/>
        <end position="161"/>
    </location>
</feature>
<reference evidence="7 8" key="1">
    <citation type="submission" date="2016-07" db="EMBL/GenBank/DDBJ databases">
        <title>Pervasive Adenine N6-methylation of Active Genes in Fungi.</title>
        <authorList>
            <consortium name="DOE Joint Genome Institute"/>
            <person name="Mondo S.J."/>
            <person name="Dannebaum R.O."/>
            <person name="Kuo R.C."/>
            <person name="Labutti K."/>
            <person name="Haridas S."/>
            <person name="Kuo A."/>
            <person name="Salamov A."/>
            <person name="Ahrendt S.R."/>
            <person name="Lipzen A."/>
            <person name="Sullivan W."/>
            <person name="Andreopoulos W.B."/>
            <person name="Clum A."/>
            <person name="Lindquist E."/>
            <person name="Daum C."/>
            <person name="Ramamoorthy G.K."/>
            <person name="Gryganskyi A."/>
            <person name="Culley D."/>
            <person name="Magnuson J.K."/>
            <person name="James T.Y."/>
            <person name="O'Malley M.A."/>
            <person name="Stajich J.E."/>
            <person name="Spatafora J.W."/>
            <person name="Visel A."/>
            <person name="Grigoriev I.V."/>
        </authorList>
    </citation>
    <scope>NUCLEOTIDE SEQUENCE [LARGE SCALE GENOMIC DNA]</scope>
    <source>
        <strain evidence="7 8">NRRL 2496</strain>
    </source>
</reference>
<dbReference type="AlphaFoldDB" id="A0A1X2HVX2"/>
<evidence type="ECO:0000256" key="2">
    <source>
        <dbReference type="ARBA" id="ARBA00022692"/>
    </source>
</evidence>
<dbReference type="GO" id="GO:0055085">
    <property type="term" value="P:transmembrane transport"/>
    <property type="evidence" value="ECO:0007669"/>
    <property type="project" value="InterPro"/>
</dbReference>
<dbReference type="InterPro" id="IPR011547">
    <property type="entry name" value="SLC26A/SulP_dom"/>
</dbReference>
<feature type="transmembrane region" description="Helical" evidence="5">
    <location>
        <begin position="403"/>
        <end position="430"/>
    </location>
</feature>
<feature type="transmembrane region" description="Helical" evidence="5">
    <location>
        <begin position="95"/>
        <end position="116"/>
    </location>
</feature>
<dbReference type="SUPFAM" id="SSF52091">
    <property type="entry name" value="SpoIIaa-like"/>
    <property type="match status" value="1"/>
</dbReference>
<name>A0A1X2HVX2_SYNRA</name>
<dbReference type="InterPro" id="IPR001902">
    <property type="entry name" value="SLC26A/SulP_fam"/>
</dbReference>
<sequence>MLQWMPAFSLDTFSSDLMSGLSLSSLFIPQALSYATGLCRLPAIHGLYTISVSTLVYACLGMSPELSVGPEATVSLIVGSGLAHQKLPKDDPDSAAAAASLMAILVGVFTLGLGLLRLGFLDSLMSRALLRGFITAVAVVVLIQQTIFLLGLGGLAHAAGITPESTTVERVLFLATHVHEIHPVTTALSVGVLVLLISFSLLKKRCASLRRMPEVLLAVVLSTLVCRVWRLNELGVEVLGRVGDHSQFNAPLPLPSMPALPRGADIKGIFVNAAMISVIGFVESIAASKAFARKHNYFVSANRELVALGSANVLNGLFSGFPAFGSFPRSKVHEALGPKTQLSGMISGFTTIAVTGFLLPELYYLPSATLSSIIFMAVIALLQEAPHDLGFMWKVRAWKDMAMLATTFITTMVFSLEFGTAVAVLFSLLITIRQTSYPRITIMGRVKETLYEFRPIKNSRQKKVEHLEDVLIVRVEEPLYFANTGQLKDRLRRLEHYGDMSVHPSEAPRRHDDVRYMIFDLDGMEFIDASAVQSLVEIIESYHARRTHVFLARVHPDAMPLLDRSGILDLVGPEQICEEVADAIQAVEYDMACTPVLVHQHV</sequence>
<dbReference type="CDD" id="cd07042">
    <property type="entry name" value="STAS_SulP_like_sulfate_transporter"/>
    <property type="match status" value="1"/>
</dbReference>
<organism evidence="7 8">
    <name type="scientific">Syncephalastrum racemosum</name>
    <name type="common">Filamentous fungus</name>
    <dbReference type="NCBI Taxonomy" id="13706"/>
    <lineage>
        <taxon>Eukaryota</taxon>
        <taxon>Fungi</taxon>
        <taxon>Fungi incertae sedis</taxon>
        <taxon>Mucoromycota</taxon>
        <taxon>Mucoromycotina</taxon>
        <taxon>Mucoromycetes</taxon>
        <taxon>Mucorales</taxon>
        <taxon>Syncephalastraceae</taxon>
        <taxon>Syncephalastrum</taxon>
    </lineage>
</organism>
<evidence type="ECO:0000259" key="6">
    <source>
        <dbReference type="PROSITE" id="PS50801"/>
    </source>
</evidence>
<feature type="transmembrane region" description="Helical" evidence="5">
    <location>
        <begin position="363"/>
        <end position="382"/>
    </location>
</feature>
<dbReference type="STRING" id="13706.A0A1X2HVX2"/>
<protein>
    <submittedName>
        <fullName evidence="7">Sulfate transporter family-domain-containing protein</fullName>
    </submittedName>
</protein>
<dbReference type="InterPro" id="IPR002645">
    <property type="entry name" value="STAS_dom"/>
</dbReference>
<dbReference type="PROSITE" id="PS50801">
    <property type="entry name" value="STAS"/>
    <property type="match status" value="1"/>
</dbReference>
<evidence type="ECO:0000256" key="1">
    <source>
        <dbReference type="ARBA" id="ARBA00004141"/>
    </source>
</evidence>
<feature type="transmembrane region" description="Helical" evidence="5">
    <location>
        <begin position="181"/>
        <end position="202"/>
    </location>
</feature>
<dbReference type="Gene3D" id="3.30.750.24">
    <property type="entry name" value="STAS domain"/>
    <property type="match status" value="1"/>
</dbReference>